<evidence type="ECO:0000313" key="4">
    <source>
        <dbReference type="Proteomes" id="UP000232323"/>
    </source>
</evidence>
<reference evidence="3 4" key="1">
    <citation type="submission" date="2017-08" db="EMBL/GenBank/DDBJ databases">
        <title>Acidophilic green algal genome provides insights into adaptation to an acidic environment.</title>
        <authorList>
            <person name="Hirooka S."/>
            <person name="Hirose Y."/>
            <person name="Kanesaki Y."/>
            <person name="Higuchi S."/>
            <person name="Fujiwara T."/>
            <person name="Onuma R."/>
            <person name="Era A."/>
            <person name="Ohbayashi R."/>
            <person name="Uzuka A."/>
            <person name="Nozaki H."/>
            <person name="Yoshikawa H."/>
            <person name="Miyagishima S.Y."/>
        </authorList>
    </citation>
    <scope>NUCLEOTIDE SEQUENCE [LARGE SCALE GENOMIC DNA]</scope>
    <source>
        <strain evidence="3 4">NIES-2499</strain>
    </source>
</reference>
<dbReference type="Proteomes" id="UP000232323">
    <property type="component" value="Unassembled WGS sequence"/>
</dbReference>
<feature type="region of interest" description="Disordered" evidence="2">
    <location>
        <begin position="572"/>
        <end position="591"/>
    </location>
</feature>
<evidence type="ECO:0000256" key="2">
    <source>
        <dbReference type="SAM" id="MobiDB-lite"/>
    </source>
</evidence>
<keyword evidence="4" id="KW-1185">Reference proteome</keyword>
<feature type="region of interest" description="Disordered" evidence="2">
    <location>
        <begin position="828"/>
        <end position="871"/>
    </location>
</feature>
<feature type="compositionally biased region" description="Basic and acidic residues" evidence="2">
    <location>
        <begin position="846"/>
        <end position="864"/>
    </location>
</feature>
<feature type="region of interest" description="Disordered" evidence="2">
    <location>
        <begin position="453"/>
        <end position="479"/>
    </location>
</feature>
<keyword evidence="1" id="KW-0175">Coiled coil</keyword>
<feature type="compositionally biased region" description="Acidic residues" evidence="2">
    <location>
        <begin position="1"/>
        <end position="18"/>
    </location>
</feature>
<gene>
    <name evidence="3" type="ORF">CEUSTIGMA_g673.t1</name>
</gene>
<proteinExistence type="predicted"/>
<dbReference type="AlphaFoldDB" id="A0A250WRP8"/>
<protein>
    <submittedName>
        <fullName evidence="3">Uncharacterized protein</fullName>
    </submittedName>
</protein>
<dbReference type="OrthoDB" id="547452at2759"/>
<name>A0A250WRP8_9CHLO</name>
<sequence length="871" mass="92696">MKVVPGDDDSDDTADSGDEYGNKVLGNFKKNSKSKKVQNGSKSERGSQARTRPTNNQLLYKAYFRWTHDTIDISDCSGLPCETDACPSVTACFLQVLQTLHDAEQLRTTGAKRNVLQILSNNTRRTKVVELSTGTHRVPDELRKHYLSDGESGQYSTNLDRNRYGTDENYLFTVIRYDLEFLGLCPCLVDVEIVDAKAGNASMLVESGAQACMCGKPNHHAPHTQSRARHQVSISVPNIATVATMVNLNQQLQGIETLQPQRMNYPSAVPYQSIPTATSLLPSRGSGRDSPLPANSGGSGLFDALVMAATGGSGEMNSALPINVMAAHPNSGTNMAANIAYGGFSGFPSATNGSLIPALPTHHEQLLMGQSTFGQPVLATGAYGPAAAAAPSGFQPVRSGVAPNMVQPSRMHGPPHRNRSRLWSALSSGELDSLQNALDAYIKGHEEEIVSKPLNGEPVVPSPGPEAGPSSAVATNADSGFLDPASVRMRRRKPPRGNSSFLLRAVDSSGGFSGLSNLGFSLGFKENSDDNIEEVSVGAGPHTADSGGGEVEGELVRREGGGEAGADIKNEAEAEADDSPQEQAPSCLQQRRRARYVPRQCSAVNMTGRVAAAQIKTMAVEIDDLRKENQRLKRGVQAGAAGVRTSLPDTSMLFSLEQELLGLKAELESTRGHCKALEEKEAVARERADRAEVQSAILSAELAKCKAEVHILLSKLVTPSGRNSASSVHHGNLQTSASQQAITSTILDIHTSLQNNGKIPHYPGFALDLNGHLKDQVEGSQLAGGMHPCGSLSQSSVEMGVFSPCGGLKGISNDASYERSSVAYKGSAGHDCSVEQKRSPRGGGVHKRDVDKVQGFEEEKEDHLAKKKVAL</sequence>
<feature type="region of interest" description="Disordered" evidence="2">
    <location>
        <begin position="1"/>
        <end position="54"/>
    </location>
</feature>
<evidence type="ECO:0000256" key="1">
    <source>
        <dbReference type="SAM" id="Coils"/>
    </source>
</evidence>
<comment type="caution">
    <text evidence="3">The sequence shown here is derived from an EMBL/GenBank/DDBJ whole genome shotgun (WGS) entry which is preliminary data.</text>
</comment>
<dbReference type="EMBL" id="BEGY01000002">
    <property type="protein sequence ID" value="GAX73220.1"/>
    <property type="molecule type" value="Genomic_DNA"/>
</dbReference>
<accession>A0A250WRP8</accession>
<evidence type="ECO:0000313" key="3">
    <source>
        <dbReference type="EMBL" id="GAX73220.1"/>
    </source>
</evidence>
<feature type="coiled-coil region" evidence="1">
    <location>
        <begin position="660"/>
        <end position="708"/>
    </location>
</feature>
<feature type="region of interest" description="Disordered" evidence="2">
    <location>
        <begin position="534"/>
        <end position="553"/>
    </location>
</feature>
<organism evidence="3 4">
    <name type="scientific">Chlamydomonas eustigma</name>
    <dbReference type="NCBI Taxonomy" id="1157962"/>
    <lineage>
        <taxon>Eukaryota</taxon>
        <taxon>Viridiplantae</taxon>
        <taxon>Chlorophyta</taxon>
        <taxon>core chlorophytes</taxon>
        <taxon>Chlorophyceae</taxon>
        <taxon>CS clade</taxon>
        <taxon>Chlamydomonadales</taxon>
        <taxon>Chlamydomonadaceae</taxon>
        <taxon>Chlamydomonas</taxon>
    </lineage>
</organism>